<evidence type="ECO:0000313" key="1">
    <source>
        <dbReference type="EMBL" id="KAL1602285.1"/>
    </source>
</evidence>
<dbReference type="EMBL" id="JAKIXB020000014">
    <property type="protein sequence ID" value="KAL1602285.1"/>
    <property type="molecule type" value="Genomic_DNA"/>
</dbReference>
<gene>
    <name evidence="1" type="ORF">SLS59_004975</name>
</gene>
<accession>A0ABR3RCW2</accession>
<sequence>MAPHNDCTTEMITLLVGLSEKWKLRSDDEIVIADEHRSKSDRLHIGKFLGSDSALARKDLGDNIAEEGVLSQSGTEAYGGGAVVI</sequence>
<dbReference type="Proteomes" id="UP001521222">
    <property type="component" value="Unassembled WGS sequence"/>
</dbReference>
<evidence type="ECO:0000313" key="2">
    <source>
        <dbReference type="Proteomes" id="UP001521222"/>
    </source>
</evidence>
<protein>
    <submittedName>
        <fullName evidence="1">Uncharacterized protein</fullName>
    </submittedName>
</protein>
<proteinExistence type="predicted"/>
<keyword evidence="2" id="KW-1185">Reference proteome</keyword>
<name>A0ABR3RCW2_9PLEO</name>
<reference evidence="1 2" key="1">
    <citation type="submission" date="2024-02" db="EMBL/GenBank/DDBJ databases">
        <title>De novo assembly and annotation of 12 fungi associated with fruit tree decline syndrome in Ontario, Canada.</title>
        <authorList>
            <person name="Sulman M."/>
            <person name="Ellouze W."/>
            <person name="Ilyukhin E."/>
        </authorList>
    </citation>
    <scope>NUCLEOTIDE SEQUENCE [LARGE SCALE GENOMIC DNA]</scope>
    <source>
        <strain evidence="1 2">M97-236</strain>
    </source>
</reference>
<comment type="caution">
    <text evidence="1">The sequence shown here is derived from an EMBL/GenBank/DDBJ whole genome shotgun (WGS) entry which is preliminary data.</text>
</comment>
<organism evidence="1 2">
    <name type="scientific">Nothophoma quercina</name>
    <dbReference type="NCBI Taxonomy" id="749835"/>
    <lineage>
        <taxon>Eukaryota</taxon>
        <taxon>Fungi</taxon>
        <taxon>Dikarya</taxon>
        <taxon>Ascomycota</taxon>
        <taxon>Pezizomycotina</taxon>
        <taxon>Dothideomycetes</taxon>
        <taxon>Pleosporomycetidae</taxon>
        <taxon>Pleosporales</taxon>
        <taxon>Pleosporineae</taxon>
        <taxon>Didymellaceae</taxon>
        <taxon>Nothophoma</taxon>
    </lineage>
</organism>